<name>A0A225WWM7_9STRA</name>
<evidence type="ECO:0000313" key="4">
    <source>
        <dbReference type="Proteomes" id="UP000198211"/>
    </source>
</evidence>
<proteinExistence type="predicted"/>
<dbReference type="OrthoDB" id="107313at2759"/>
<feature type="compositionally biased region" description="Basic and acidic residues" evidence="1">
    <location>
        <begin position="62"/>
        <end position="76"/>
    </location>
</feature>
<evidence type="ECO:0000256" key="1">
    <source>
        <dbReference type="SAM" id="MobiDB-lite"/>
    </source>
</evidence>
<feature type="domain" description="BZIP" evidence="2">
    <location>
        <begin position="68"/>
        <end position="127"/>
    </location>
</feature>
<comment type="caution">
    <text evidence="3">The sequence shown here is derived from an EMBL/GenBank/DDBJ whole genome shotgun (WGS) entry which is preliminary data.</text>
</comment>
<accession>A0A225WWM7</accession>
<keyword evidence="4" id="KW-1185">Reference proteome</keyword>
<reference evidence="4" key="1">
    <citation type="submission" date="2017-03" db="EMBL/GenBank/DDBJ databases">
        <title>Phytopthora megakarya and P. palmivora, two closely related causual agents of cacao black pod achieved similar genome size and gene model numbers by different mechanisms.</title>
        <authorList>
            <person name="Ali S."/>
            <person name="Shao J."/>
            <person name="Larry D.J."/>
            <person name="Kronmiller B."/>
            <person name="Shen D."/>
            <person name="Strem M.D."/>
            <person name="Melnick R.L."/>
            <person name="Guiltinan M.J."/>
            <person name="Tyler B.M."/>
            <person name="Meinhardt L.W."/>
            <person name="Bailey B.A."/>
        </authorList>
    </citation>
    <scope>NUCLEOTIDE SEQUENCE [LARGE SCALE GENOMIC DNA]</scope>
    <source>
        <strain evidence="4">zdho120</strain>
    </source>
</reference>
<gene>
    <name evidence="3" type="ORF">PHMEG_0004244</name>
</gene>
<dbReference type="AlphaFoldDB" id="A0A225WWM7"/>
<dbReference type="CDD" id="cd14686">
    <property type="entry name" value="bZIP"/>
    <property type="match status" value="1"/>
</dbReference>
<dbReference type="GO" id="GO:0003700">
    <property type="term" value="F:DNA-binding transcription factor activity"/>
    <property type="evidence" value="ECO:0007669"/>
    <property type="project" value="InterPro"/>
</dbReference>
<evidence type="ECO:0000313" key="3">
    <source>
        <dbReference type="EMBL" id="OWZ21240.1"/>
    </source>
</evidence>
<evidence type="ECO:0000259" key="2">
    <source>
        <dbReference type="SMART" id="SM00338"/>
    </source>
</evidence>
<dbReference type="InterPro" id="IPR004827">
    <property type="entry name" value="bZIP"/>
</dbReference>
<feature type="region of interest" description="Disordered" evidence="1">
    <location>
        <begin position="45"/>
        <end position="95"/>
    </location>
</feature>
<sequence length="328" mass="37419">MQRVRPPSYTSSSPPRDANVLLSLQTSQSPFPSVHLAVTSGSANGQVRLPSLNTHKNRSTKRRVETIESSTEDERRRQRNRMHQARHKMKQRRKVDDLEASIQQLREEVQELKLQREVITVGVMSNTTVWNVAAEYFRVFRYGVKPRELMNSNSVMMIQPAALRADAQRSFLLSTMASTVVSETGYGVDSLMESWCFVSKFHPDIDIELICLENDEDGFMVGKTRGTLTITENTIHHAFPHLIEDGAERERMELVDKLLGQQLIMRGAIHFEWDTDNKRIARVLHKADLLKPLLSLLGSLEDVSRVFDNALVTPDSTSVAWNEQRVHN</sequence>
<organism evidence="3 4">
    <name type="scientific">Phytophthora megakarya</name>
    <dbReference type="NCBI Taxonomy" id="4795"/>
    <lineage>
        <taxon>Eukaryota</taxon>
        <taxon>Sar</taxon>
        <taxon>Stramenopiles</taxon>
        <taxon>Oomycota</taxon>
        <taxon>Peronosporomycetes</taxon>
        <taxon>Peronosporales</taxon>
        <taxon>Peronosporaceae</taxon>
        <taxon>Phytophthora</taxon>
    </lineage>
</organism>
<dbReference type="SMART" id="SM00338">
    <property type="entry name" value="BRLZ"/>
    <property type="match status" value="1"/>
</dbReference>
<dbReference type="EMBL" id="NBNE01000244">
    <property type="protein sequence ID" value="OWZ21240.1"/>
    <property type="molecule type" value="Genomic_DNA"/>
</dbReference>
<feature type="compositionally biased region" description="Basic residues" evidence="1">
    <location>
        <begin position="77"/>
        <end position="93"/>
    </location>
</feature>
<dbReference type="Proteomes" id="UP000198211">
    <property type="component" value="Unassembled WGS sequence"/>
</dbReference>
<protein>
    <recommendedName>
        <fullName evidence="2">BZIP domain-containing protein</fullName>
    </recommendedName>
</protein>